<dbReference type="Gene3D" id="2.60.40.10">
    <property type="entry name" value="Immunoglobulins"/>
    <property type="match status" value="3"/>
</dbReference>
<reference evidence="4 5" key="1">
    <citation type="submission" date="2019-04" db="EMBL/GenBank/DDBJ databases">
        <authorList>
            <consortium name="Wellcome Sanger Institute Data Sharing"/>
        </authorList>
    </citation>
    <scope>NUCLEOTIDE SEQUENCE [LARGE SCALE GENOMIC DNA]</scope>
</reference>
<evidence type="ECO:0000313" key="4">
    <source>
        <dbReference type="Ensembl" id="ENSSFOP00015004158.2"/>
    </source>
</evidence>
<reference evidence="4" key="3">
    <citation type="submission" date="2025-09" db="UniProtKB">
        <authorList>
            <consortium name="Ensembl"/>
        </authorList>
    </citation>
    <scope>IDENTIFICATION</scope>
</reference>
<dbReference type="InterPro" id="IPR003598">
    <property type="entry name" value="Ig_sub2"/>
</dbReference>
<dbReference type="Proteomes" id="UP000694397">
    <property type="component" value="Chromosome 18"/>
</dbReference>
<dbReference type="SMART" id="SM00409">
    <property type="entry name" value="IG"/>
    <property type="match status" value="3"/>
</dbReference>
<dbReference type="GO" id="GO:0035723">
    <property type="term" value="P:interleukin-15-mediated signaling pathway"/>
    <property type="evidence" value="ECO:0007669"/>
    <property type="project" value="TreeGrafter"/>
</dbReference>
<dbReference type="AlphaFoldDB" id="A0A8C9R094"/>
<dbReference type="GeneTree" id="ENSGT01050000245031"/>
<protein>
    <recommendedName>
        <fullName evidence="3">Ig-like domain-containing protein</fullName>
    </recommendedName>
</protein>
<keyword evidence="2" id="KW-1133">Transmembrane helix</keyword>
<keyword evidence="5" id="KW-1185">Reference proteome</keyword>
<dbReference type="InterPro" id="IPR003599">
    <property type="entry name" value="Ig_sub"/>
</dbReference>
<dbReference type="GO" id="GO:0045121">
    <property type="term" value="C:membrane raft"/>
    <property type="evidence" value="ECO:0007669"/>
    <property type="project" value="TreeGrafter"/>
</dbReference>
<dbReference type="OrthoDB" id="9937043at2759"/>
<dbReference type="PROSITE" id="PS50835">
    <property type="entry name" value="IG_LIKE"/>
    <property type="match status" value="2"/>
</dbReference>
<dbReference type="Pfam" id="PF07686">
    <property type="entry name" value="V-set"/>
    <property type="match status" value="1"/>
</dbReference>
<dbReference type="Ensembl" id="ENSSFOT00015004226.2">
    <property type="protein sequence ID" value="ENSSFOP00015004158.2"/>
    <property type="gene ID" value="ENSSFOG00015002737.2"/>
</dbReference>
<dbReference type="GO" id="GO:0070374">
    <property type="term" value="P:positive regulation of ERK1 and ERK2 cascade"/>
    <property type="evidence" value="ECO:0007669"/>
    <property type="project" value="TreeGrafter"/>
</dbReference>
<sequence length="455" mass="50469">MHLLCCPGGSSEETEVLVSAGSTAVLPCEVSETVSFLFSRVQTTVWRVEPSGMEFRGVGVGQRSRCSHANFNKGDFSLQIENVSAEDGGEYFCTVTNQRKTTKKQVILRVIEVSVTSHQPVEGSDVVITCNIMPPVSMVTVNWSFNGSSFPADNRDRLQRRQRKGVTDYEILGVSPRHTGTWTCIVQHNGNEGKASQSLTVAGITSPAQEMIQVYAEVGSLAWLPCVYTVGVVPEHPSWSRDSDSLSPFKGLPSLFRASSQSSRPPWDQSAEIERVDARDQGMYRCSGTLEGKRVQRQLQLVTAQGDVSSASTRVWVTPSFDSMVSFYEWVWVTNDASGSQAVTPFHWEKSLNIDKIQRRGPGECLCRYFGKQGILGNATYHEPFTYALQGEKKPGNVSAGMITGLVIFFLVLLLIVLQMYKNYRRVSSTATPLLFFRIHIYLLPRPLQLISVSE</sequence>
<feature type="domain" description="Ig-like" evidence="3">
    <location>
        <begin position="122"/>
        <end position="200"/>
    </location>
</feature>
<keyword evidence="2" id="KW-0812">Transmembrane</keyword>
<accession>A0A8C9R094</accession>
<dbReference type="PANTHER" id="PTHR11422">
    <property type="entry name" value="T-CELL SURFACE GLYCOPROTEIN CD4"/>
    <property type="match status" value="1"/>
</dbReference>
<dbReference type="InterPro" id="IPR013151">
    <property type="entry name" value="Immunoglobulin_dom"/>
</dbReference>
<dbReference type="GO" id="GO:0009897">
    <property type="term" value="C:external side of plasma membrane"/>
    <property type="evidence" value="ECO:0007669"/>
    <property type="project" value="TreeGrafter"/>
</dbReference>
<dbReference type="PANTHER" id="PTHR11422:SF12">
    <property type="entry name" value="MICROFIBRIL-ASSOCIATED GLYCOPROTEIN 3"/>
    <property type="match status" value="1"/>
</dbReference>
<evidence type="ECO:0000313" key="5">
    <source>
        <dbReference type="Proteomes" id="UP000694397"/>
    </source>
</evidence>
<feature type="domain" description="Ig-like" evidence="3">
    <location>
        <begin position="7"/>
        <end position="109"/>
    </location>
</feature>
<dbReference type="SUPFAM" id="SSF48726">
    <property type="entry name" value="Immunoglobulin"/>
    <property type="match status" value="3"/>
</dbReference>
<name>A0A8C9R094_SCLFO</name>
<reference evidence="4" key="2">
    <citation type="submission" date="2025-08" db="UniProtKB">
        <authorList>
            <consortium name="Ensembl"/>
        </authorList>
    </citation>
    <scope>IDENTIFICATION</scope>
</reference>
<dbReference type="InterPro" id="IPR007110">
    <property type="entry name" value="Ig-like_dom"/>
</dbReference>
<evidence type="ECO:0000259" key="3">
    <source>
        <dbReference type="PROSITE" id="PS50835"/>
    </source>
</evidence>
<feature type="transmembrane region" description="Helical" evidence="2">
    <location>
        <begin position="398"/>
        <end position="418"/>
    </location>
</feature>
<dbReference type="SMART" id="SM00408">
    <property type="entry name" value="IGc2"/>
    <property type="match status" value="3"/>
</dbReference>
<evidence type="ECO:0000256" key="1">
    <source>
        <dbReference type="ARBA" id="ARBA00023319"/>
    </source>
</evidence>
<dbReference type="GO" id="GO:0042289">
    <property type="term" value="F:MHC class II protein binding"/>
    <property type="evidence" value="ECO:0007669"/>
    <property type="project" value="TreeGrafter"/>
</dbReference>
<proteinExistence type="predicted"/>
<dbReference type="InterPro" id="IPR013783">
    <property type="entry name" value="Ig-like_fold"/>
</dbReference>
<dbReference type="InterPro" id="IPR013106">
    <property type="entry name" value="Ig_V-set"/>
</dbReference>
<dbReference type="InterPro" id="IPR036179">
    <property type="entry name" value="Ig-like_dom_sf"/>
</dbReference>
<organism evidence="4 5">
    <name type="scientific">Scleropages formosus</name>
    <name type="common">Asian bonytongue</name>
    <name type="synonym">Osteoglossum formosum</name>
    <dbReference type="NCBI Taxonomy" id="113540"/>
    <lineage>
        <taxon>Eukaryota</taxon>
        <taxon>Metazoa</taxon>
        <taxon>Chordata</taxon>
        <taxon>Craniata</taxon>
        <taxon>Vertebrata</taxon>
        <taxon>Euteleostomi</taxon>
        <taxon>Actinopterygii</taxon>
        <taxon>Neopterygii</taxon>
        <taxon>Teleostei</taxon>
        <taxon>Osteoglossocephala</taxon>
        <taxon>Osteoglossomorpha</taxon>
        <taxon>Osteoglossiformes</taxon>
        <taxon>Osteoglossidae</taxon>
        <taxon>Scleropages</taxon>
    </lineage>
</organism>
<dbReference type="GO" id="GO:0042110">
    <property type="term" value="P:T cell activation"/>
    <property type="evidence" value="ECO:0007669"/>
    <property type="project" value="TreeGrafter"/>
</dbReference>
<keyword evidence="2" id="KW-0472">Membrane</keyword>
<keyword evidence="1" id="KW-0393">Immunoglobulin domain</keyword>
<dbReference type="Pfam" id="PF00047">
    <property type="entry name" value="ig"/>
    <property type="match status" value="1"/>
</dbReference>
<evidence type="ECO:0000256" key="2">
    <source>
        <dbReference type="SAM" id="Phobius"/>
    </source>
</evidence>
<dbReference type="GO" id="GO:1990782">
    <property type="term" value="F:protein tyrosine kinase binding"/>
    <property type="evidence" value="ECO:0007669"/>
    <property type="project" value="TreeGrafter"/>
</dbReference>